<evidence type="ECO:0008006" key="3">
    <source>
        <dbReference type="Google" id="ProtNLM"/>
    </source>
</evidence>
<dbReference type="EMBL" id="CP030862">
    <property type="protein sequence ID" value="AXE25320.1"/>
    <property type="molecule type" value="Genomic_DNA"/>
</dbReference>
<gene>
    <name evidence="1" type="ORF">C0216_19365</name>
</gene>
<dbReference type="KEGG" id="sgz:C0216_19365"/>
<proteinExistence type="predicted"/>
<keyword evidence="2" id="KW-1185">Reference proteome</keyword>
<dbReference type="OrthoDB" id="4144896at2"/>
<dbReference type="Proteomes" id="UP000252004">
    <property type="component" value="Chromosome"/>
</dbReference>
<dbReference type="AlphaFoldDB" id="A0A344U349"/>
<sequence length="175" mass="20058">MFGRFGRGVERSPRTRRDRLRDAQLRAHSRCLMRRLEPQLPLSVTALCERLGEMRGTPISLLEWDLPADGPFGILISRRHEDVIAYQAKTTKAHQAHIILHEVGHIIAYDLAGERPEQVQLRTCYSDRDERDAEIIASTIMNQAISMSRRARRYGLDEPWRPSVYNSLVLADGPT</sequence>
<evidence type="ECO:0000313" key="1">
    <source>
        <dbReference type="EMBL" id="AXE25320.1"/>
    </source>
</evidence>
<reference evidence="1 2" key="1">
    <citation type="submission" date="2018-01" db="EMBL/GenBank/DDBJ databases">
        <title>Draft genome Sequence of streptomyces globosus LZH-48.</title>
        <authorList>
            <person name="Ran K."/>
            <person name="Li Z."/>
            <person name="Wei S."/>
            <person name="Dong R."/>
        </authorList>
    </citation>
    <scope>NUCLEOTIDE SEQUENCE [LARGE SCALE GENOMIC DNA]</scope>
    <source>
        <strain evidence="1 2">LZH-48</strain>
    </source>
</reference>
<protein>
    <recommendedName>
        <fullName evidence="3">IrrE N-terminal-like domain-containing protein</fullName>
    </recommendedName>
</protein>
<name>A0A344U349_9ACTN</name>
<organism evidence="1 2">
    <name type="scientific">Streptomyces globosus</name>
    <dbReference type="NCBI Taxonomy" id="68209"/>
    <lineage>
        <taxon>Bacteria</taxon>
        <taxon>Bacillati</taxon>
        <taxon>Actinomycetota</taxon>
        <taxon>Actinomycetes</taxon>
        <taxon>Kitasatosporales</taxon>
        <taxon>Streptomycetaceae</taxon>
        <taxon>Streptomyces</taxon>
    </lineage>
</organism>
<evidence type="ECO:0000313" key="2">
    <source>
        <dbReference type="Proteomes" id="UP000252004"/>
    </source>
</evidence>
<accession>A0A344U349</accession>